<organism evidence="2 3">
    <name type="scientific">Nitrospira moscoviensis</name>
    <dbReference type="NCBI Taxonomy" id="42253"/>
    <lineage>
        <taxon>Bacteria</taxon>
        <taxon>Pseudomonadati</taxon>
        <taxon>Nitrospirota</taxon>
        <taxon>Nitrospiria</taxon>
        <taxon>Nitrospirales</taxon>
        <taxon>Nitrospiraceae</taxon>
        <taxon>Nitrospira</taxon>
    </lineage>
</organism>
<dbReference type="EMBL" id="CP011801">
    <property type="protein sequence ID" value="ALA60596.1"/>
    <property type="molecule type" value="Genomic_DNA"/>
</dbReference>
<name>A0A0K2GI36_NITMO</name>
<evidence type="ECO:0008006" key="4">
    <source>
        <dbReference type="Google" id="ProtNLM"/>
    </source>
</evidence>
<dbReference type="Gene3D" id="1.10.287.910">
    <property type="entry name" value="bacterial mercury transporter, merf"/>
    <property type="match status" value="1"/>
</dbReference>
<dbReference type="PATRIC" id="fig|42253.5.peg.4162"/>
<keyword evidence="1" id="KW-0812">Transmembrane</keyword>
<dbReference type="GO" id="GO:0016020">
    <property type="term" value="C:membrane"/>
    <property type="evidence" value="ECO:0007669"/>
    <property type="project" value="InterPro"/>
</dbReference>
<feature type="transmembrane region" description="Helical" evidence="1">
    <location>
        <begin position="12"/>
        <end position="41"/>
    </location>
</feature>
<proteinExistence type="predicted"/>
<evidence type="ECO:0000313" key="3">
    <source>
        <dbReference type="Proteomes" id="UP000069205"/>
    </source>
</evidence>
<dbReference type="AlphaFoldDB" id="A0A0K2GI36"/>
<dbReference type="Pfam" id="PF11431">
    <property type="entry name" value="Transport_MerF"/>
    <property type="match status" value="1"/>
</dbReference>
<reference evidence="2 3" key="1">
    <citation type="journal article" date="2015" name="Proc. Natl. Acad. Sci. U.S.A.">
        <title>Expanded metabolic versatility of ubiquitous nitrite-oxidizing bacteria from the genus Nitrospira.</title>
        <authorList>
            <person name="Koch H."/>
            <person name="Lucker S."/>
            <person name="Albertsen M."/>
            <person name="Kitzinger K."/>
            <person name="Herbold C."/>
            <person name="Spieck E."/>
            <person name="Nielsen P.H."/>
            <person name="Wagner M."/>
            <person name="Daims H."/>
        </authorList>
    </citation>
    <scope>NUCLEOTIDE SEQUENCE [LARGE SCALE GENOMIC DNA]</scope>
    <source>
        <strain evidence="2 3">NSP M-1</strain>
    </source>
</reference>
<keyword evidence="3" id="KW-1185">Reference proteome</keyword>
<dbReference type="NCBIfam" id="NF033565">
    <property type="entry name" value="trans_MerF"/>
    <property type="match status" value="1"/>
</dbReference>
<dbReference type="RefSeq" id="WP_053381430.1">
    <property type="nucleotide sequence ID" value="NZ_CP011801.1"/>
</dbReference>
<accession>A0A0K2GI36</accession>
<protein>
    <recommendedName>
        <fullName evidence="4">Mercury resistance system transport protein MerF</fullName>
    </recommendedName>
</protein>
<evidence type="ECO:0000256" key="1">
    <source>
        <dbReference type="SAM" id="Phobius"/>
    </source>
</evidence>
<dbReference type="InterPro" id="IPR021091">
    <property type="entry name" value="Mercury_ion_transport_MerF"/>
</dbReference>
<gene>
    <name evidence="2" type="ORF">NITMOv2_4217</name>
</gene>
<dbReference type="KEGG" id="nmv:NITMOv2_4217"/>
<evidence type="ECO:0000313" key="2">
    <source>
        <dbReference type="EMBL" id="ALA60596.1"/>
    </source>
</evidence>
<dbReference type="STRING" id="42253.NITMOv2_4217"/>
<feature type="transmembrane region" description="Helical" evidence="1">
    <location>
        <begin position="47"/>
        <end position="65"/>
    </location>
</feature>
<keyword evidence="1" id="KW-0472">Membrane</keyword>
<keyword evidence="1" id="KW-1133">Transmembrane helix</keyword>
<dbReference type="OrthoDB" id="574313at2"/>
<dbReference type="Proteomes" id="UP000069205">
    <property type="component" value="Chromosome"/>
</dbReference>
<sequence length="95" mass="9993">MDQNRRKRWVWAGEIGAAVVALCCVTPVLVVLLGALGLVALTGYLDYVLLPALVVFLAMIVYGLFGPRASIGHQCCAADSKTTSAADTTCEAKHG</sequence>